<dbReference type="Gene3D" id="2.130.10.30">
    <property type="entry name" value="Regulator of chromosome condensation 1/beta-lactamase-inhibitor protein II"/>
    <property type="match status" value="1"/>
</dbReference>
<keyword evidence="3" id="KW-1185">Reference proteome</keyword>
<dbReference type="HOGENOM" id="CLU_887942_0_0_11"/>
<dbReference type="InterPro" id="IPR051625">
    <property type="entry name" value="Signaling_Regulatory_Domain"/>
</dbReference>
<dbReference type="RefSeq" id="WP_021755870.1">
    <property type="nucleotide sequence ID" value="NC_022438.1"/>
</dbReference>
<dbReference type="PANTHER" id="PTHR22872">
    <property type="entry name" value="BTK-BINDING PROTEIN-RELATED"/>
    <property type="match status" value="1"/>
</dbReference>
<organism evidence="2 3">
    <name type="scientific">Leifsonia xyli subsp. cynodontis DSM 46306</name>
    <dbReference type="NCBI Taxonomy" id="1389489"/>
    <lineage>
        <taxon>Bacteria</taxon>
        <taxon>Bacillati</taxon>
        <taxon>Actinomycetota</taxon>
        <taxon>Actinomycetes</taxon>
        <taxon>Micrococcales</taxon>
        <taxon>Microbacteriaceae</taxon>
        <taxon>Leifsonia</taxon>
    </lineage>
</organism>
<keyword evidence="1" id="KW-0677">Repeat</keyword>
<dbReference type="EMBL" id="CP006734">
    <property type="protein sequence ID" value="AGW42399.1"/>
    <property type="molecule type" value="Genomic_DNA"/>
</dbReference>
<dbReference type="Pfam" id="PF00415">
    <property type="entry name" value="RCC1"/>
    <property type="match status" value="3"/>
</dbReference>
<proteinExistence type="predicted"/>
<dbReference type="Proteomes" id="UP000016743">
    <property type="component" value="Chromosome"/>
</dbReference>
<sequence>MHKFFIPPRRRRWGRIFTWLLTSLCALVAVAVAGSPVAVSWAMWVGTSSNTGDSWSIGSFCTAPAALPATGDAHGGTRVALTLPATAPLAFSAVDGGNSHSLALASEGTVWAWGYNLYGQLGDGTTTESHVPVQVKGLEGKTIAAIAAGGNRSTVLASDGTVWDWGYGKQGQLGNGVAADSGTPVQGLEGKTIAALADGFDHTLALASRGAVWAWGYNLYGQLGEGTTVNSLAPVQVKAADRTVGKATGVAVGGSAAADIVMADCPELTVIFTTPAHAAGATDITVTTQTKSGAPGPTLTYSGGFAYTT</sequence>
<name>U3PA75_LEIXC</name>
<evidence type="ECO:0008006" key="4">
    <source>
        <dbReference type="Google" id="ProtNLM"/>
    </source>
</evidence>
<dbReference type="SUPFAM" id="SSF50985">
    <property type="entry name" value="RCC1/BLIP-II"/>
    <property type="match status" value="1"/>
</dbReference>
<dbReference type="PROSITE" id="PS50012">
    <property type="entry name" value="RCC1_3"/>
    <property type="match status" value="3"/>
</dbReference>
<dbReference type="AlphaFoldDB" id="U3PA75"/>
<reference evidence="2 3" key="1">
    <citation type="journal article" date="2013" name="Genome Announc.">
        <title>Complete Genome Sequence of Leifsonia xyli subsp. cynodontis Strain DSM46306, a Gram-Positive Bacterial Pathogen of Grasses.</title>
        <authorList>
            <person name="Monteiro-Vitorello C.B."/>
            <person name="Zerillo M.M."/>
            <person name="Van Sluys M.A."/>
            <person name="Camargo L.E."/>
            <person name="Kitajima J.P."/>
        </authorList>
    </citation>
    <scope>NUCLEOTIDE SEQUENCE [LARGE SCALE GENOMIC DNA]</scope>
    <source>
        <strain evidence="2 3">DSM 46306</strain>
    </source>
</reference>
<gene>
    <name evidence="2" type="ORF">O159_24550</name>
</gene>
<evidence type="ECO:0000256" key="1">
    <source>
        <dbReference type="ARBA" id="ARBA00022737"/>
    </source>
</evidence>
<dbReference type="InterPro" id="IPR009091">
    <property type="entry name" value="RCC1/BLIP-II"/>
</dbReference>
<dbReference type="STRING" id="1389489.O159_24550"/>
<dbReference type="PRINTS" id="PR00633">
    <property type="entry name" value="RCCNDNSATION"/>
</dbReference>
<dbReference type="eggNOG" id="COG5184">
    <property type="taxonomic scope" value="Bacteria"/>
</dbReference>
<evidence type="ECO:0000313" key="3">
    <source>
        <dbReference type="Proteomes" id="UP000016743"/>
    </source>
</evidence>
<dbReference type="KEGG" id="lxy:O159_24550"/>
<dbReference type="PATRIC" id="fig|1389489.3.peg.2354"/>
<accession>U3PA75</accession>
<evidence type="ECO:0000313" key="2">
    <source>
        <dbReference type="EMBL" id="AGW42399.1"/>
    </source>
</evidence>
<protein>
    <recommendedName>
        <fullName evidence="4">Chromosome condensation regulator RCC1</fullName>
    </recommendedName>
</protein>
<dbReference type="InterPro" id="IPR000408">
    <property type="entry name" value="Reg_chr_condens"/>
</dbReference>